<feature type="transmembrane region" description="Helical" evidence="11">
    <location>
        <begin position="21"/>
        <end position="54"/>
    </location>
</feature>
<evidence type="ECO:0000256" key="11">
    <source>
        <dbReference type="RuleBase" id="RU367023"/>
    </source>
</evidence>
<name>A0A137NUP9_CONC2</name>
<evidence type="ECO:0000256" key="2">
    <source>
        <dbReference type="ARBA" id="ARBA00005420"/>
    </source>
</evidence>
<comment type="subcellular location">
    <subcellularLocation>
        <location evidence="1 11">Endoplasmic reticulum membrane</location>
        <topology evidence="1 11">Multi-pass membrane protein</topology>
    </subcellularLocation>
</comment>
<accession>A0A137NUP9</accession>
<evidence type="ECO:0000256" key="8">
    <source>
        <dbReference type="ARBA" id="ARBA00023098"/>
    </source>
</evidence>
<dbReference type="UniPathway" id="UPA00282"/>
<keyword evidence="5 11" id="KW-0812">Transmembrane</keyword>
<sequence length="323" mass="36613">MDKLEKIKNSRLELKHILVLWFLTIPIISAAIIILVIYFGYWYVVLAYLLYIFYESRSGLGAKAPNKHRNSFLFNITKEYFDLKIVKTADIPPTKNYIFCYHPHGIVPFGMYSALYSNSCGFDDLYPGISLSLKVHSFFFTFPLVREFCLYFGGQHASKESIVETLSKTGNSVGISVGGGAEMIYSVPNTAKLVIKNRFGFVKIALETGSDLVPMYAFGETDTYSQSPTQVLQNTNFFVPYITGRGIFPNTKGIFPHSVPIRIVIGKPINVEKAPNPSIEQIKDLHEKYCSELEALYNQYKDEFWYDPDSSPPKIELLGNPLK</sequence>
<keyword evidence="3 11" id="KW-0444">Lipid biosynthesis</keyword>
<evidence type="ECO:0000256" key="9">
    <source>
        <dbReference type="ARBA" id="ARBA00023136"/>
    </source>
</evidence>
<evidence type="ECO:0000256" key="10">
    <source>
        <dbReference type="ARBA" id="ARBA00023315"/>
    </source>
</evidence>
<dbReference type="InterPro" id="IPR007130">
    <property type="entry name" value="DAGAT"/>
</dbReference>
<dbReference type="GO" id="GO:0004144">
    <property type="term" value="F:diacylglycerol O-acyltransferase activity"/>
    <property type="evidence" value="ECO:0007669"/>
    <property type="project" value="UniProtKB-UniRule"/>
</dbReference>
<dbReference type="Pfam" id="PF03982">
    <property type="entry name" value="DAGAT"/>
    <property type="match status" value="1"/>
</dbReference>
<reference evidence="12 13" key="1">
    <citation type="journal article" date="2015" name="Genome Biol. Evol.">
        <title>Phylogenomic analyses indicate that early fungi evolved digesting cell walls of algal ancestors of land plants.</title>
        <authorList>
            <person name="Chang Y."/>
            <person name="Wang S."/>
            <person name="Sekimoto S."/>
            <person name="Aerts A.L."/>
            <person name="Choi C."/>
            <person name="Clum A."/>
            <person name="LaButti K.M."/>
            <person name="Lindquist E.A."/>
            <person name="Yee Ngan C."/>
            <person name="Ohm R.A."/>
            <person name="Salamov A.A."/>
            <person name="Grigoriev I.V."/>
            <person name="Spatafora J.W."/>
            <person name="Berbee M.L."/>
        </authorList>
    </citation>
    <scope>NUCLEOTIDE SEQUENCE [LARGE SCALE GENOMIC DNA]</scope>
    <source>
        <strain evidence="12 13">NRRL 28638</strain>
    </source>
</reference>
<evidence type="ECO:0000313" key="12">
    <source>
        <dbReference type="EMBL" id="KXN66476.1"/>
    </source>
</evidence>
<comment type="pathway">
    <text evidence="11">Glycerolipid metabolism; triacylglycerol biosynthesis.</text>
</comment>
<dbReference type="EC" id="2.3.1.20" evidence="11"/>
<comment type="function">
    <text evidence="11">Catalyzes the terminal and only committed step in triacylglycerol synthesis by using diacylglycerol and fatty acyl CoA as substrates.</text>
</comment>
<keyword evidence="8 11" id="KW-0443">Lipid metabolism</keyword>
<dbReference type="GO" id="GO:0019432">
    <property type="term" value="P:triglyceride biosynthetic process"/>
    <property type="evidence" value="ECO:0007669"/>
    <property type="project" value="UniProtKB-UniRule"/>
</dbReference>
<dbReference type="STRING" id="796925.A0A137NUP9"/>
<keyword evidence="13" id="KW-1185">Reference proteome</keyword>
<protein>
    <recommendedName>
        <fullName evidence="11">Diacylglycerol O-acyltransferase</fullName>
        <ecNumber evidence="11">2.3.1.20</ecNumber>
    </recommendedName>
</protein>
<evidence type="ECO:0000256" key="1">
    <source>
        <dbReference type="ARBA" id="ARBA00004477"/>
    </source>
</evidence>
<dbReference type="CDD" id="cd07987">
    <property type="entry name" value="LPLAT_MGAT-like"/>
    <property type="match status" value="1"/>
</dbReference>
<evidence type="ECO:0000256" key="4">
    <source>
        <dbReference type="ARBA" id="ARBA00022679"/>
    </source>
</evidence>
<dbReference type="PANTHER" id="PTHR12317">
    <property type="entry name" value="DIACYLGLYCEROL O-ACYLTRANSFERASE"/>
    <property type="match status" value="1"/>
</dbReference>
<dbReference type="GO" id="GO:0005789">
    <property type="term" value="C:endoplasmic reticulum membrane"/>
    <property type="evidence" value="ECO:0007669"/>
    <property type="project" value="UniProtKB-SubCell"/>
</dbReference>
<keyword evidence="7 11" id="KW-1133">Transmembrane helix</keyword>
<comment type="similarity">
    <text evidence="2 11">Belongs to the diacylglycerol acyltransferase family.</text>
</comment>
<dbReference type="Proteomes" id="UP000070444">
    <property type="component" value="Unassembled WGS sequence"/>
</dbReference>
<keyword evidence="9 11" id="KW-0472">Membrane</keyword>
<keyword evidence="10 11" id="KW-0012">Acyltransferase</keyword>
<keyword evidence="6 11" id="KW-0256">Endoplasmic reticulum</keyword>
<evidence type="ECO:0000256" key="3">
    <source>
        <dbReference type="ARBA" id="ARBA00022516"/>
    </source>
</evidence>
<comment type="caution">
    <text evidence="11">Lacks conserved residue(s) required for the propagation of feature annotation.</text>
</comment>
<dbReference type="GO" id="GO:0006071">
    <property type="term" value="P:glycerol metabolic process"/>
    <property type="evidence" value="ECO:0007669"/>
    <property type="project" value="UniProtKB-UniRule"/>
</dbReference>
<proteinExistence type="inferred from homology"/>
<evidence type="ECO:0000313" key="13">
    <source>
        <dbReference type="Proteomes" id="UP000070444"/>
    </source>
</evidence>
<evidence type="ECO:0000256" key="7">
    <source>
        <dbReference type="ARBA" id="ARBA00022989"/>
    </source>
</evidence>
<evidence type="ECO:0000256" key="6">
    <source>
        <dbReference type="ARBA" id="ARBA00022824"/>
    </source>
</evidence>
<evidence type="ECO:0000256" key="5">
    <source>
        <dbReference type="ARBA" id="ARBA00022692"/>
    </source>
</evidence>
<keyword evidence="4 12" id="KW-0808">Transferase</keyword>
<dbReference type="PANTHER" id="PTHR12317:SF79">
    <property type="entry name" value="ACYLTRANSFERASE"/>
    <property type="match status" value="1"/>
</dbReference>
<dbReference type="AlphaFoldDB" id="A0A137NUP9"/>
<dbReference type="OMA" id="WTPWRRE"/>
<gene>
    <name evidence="12" type="ORF">CONCODRAFT_11676</name>
</gene>
<dbReference type="EMBL" id="KQ964721">
    <property type="protein sequence ID" value="KXN66476.1"/>
    <property type="molecule type" value="Genomic_DNA"/>
</dbReference>
<comment type="catalytic activity">
    <reaction evidence="11">
        <text>an acyl-CoA + a 1,2-diacyl-sn-glycerol = a triacyl-sn-glycerol + CoA</text>
        <dbReference type="Rhea" id="RHEA:10868"/>
        <dbReference type="ChEBI" id="CHEBI:17815"/>
        <dbReference type="ChEBI" id="CHEBI:57287"/>
        <dbReference type="ChEBI" id="CHEBI:58342"/>
        <dbReference type="ChEBI" id="CHEBI:64615"/>
        <dbReference type="EC" id="2.3.1.20"/>
    </reaction>
</comment>
<dbReference type="OrthoDB" id="264532at2759"/>
<organism evidence="12 13">
    <name type="scientific">Conidiobolus coronatus (strain ATCC 28846 / CBS 209.66 / NRRL 28638)</name>
    <name type="common">Delacroixia coronata</name>
    <dbReference type="NCBI Taxonomy" id="796925"/>
    <lineage>
        <taxon>Eukaryota</taxon>
        <taxon>Fungi</taxon>
        <taxon>Fungi incertae sedis</taxon>
        <taxon>Zoopagomycota</taxon>
        <taxon>Entomophthoromycotina</taxon>
        <taxon>Entomophthoromycetes</taxon>
        <taxon>Entomophthorales</taxon>
        <taxon>Ancylistaceae</taxon>
        <taxon>Conidiobolus</taxon>
    </lineage>
</organism>